<name>A0A2B4SB40_STYPI</name>
<organism evidence="2 3">
    <name type="scientific">Stylophora pistillata</name>
    <name type="common">Smooth cauliflower coral</name>
    <dbReference type="NCBI Taxonomy" id="50429"/>
    <lineage>
        <taxon>Eukaryota</taxon>
        <taxon>Metazoa</taxon>
        <taxon>Cnidaria</taxon>
        <taxon>Anthozoa</taxon>
        <taxon>Hexacorallia</taxon>
        <taxon>Scleractinia</taxon>
        <taxon>Astrocoeniina</taxon>
        <taxon>Pocilloporidae</taxon>
        <taxon>Stylophora</taxon>
    </lineage>
</organism>
<evidence type="ECO:0000313" key="2">
    <source>
        <dbReference type="EMBL" id="PFX27101.1"/>
    </source>
</evidence>
<reference evidence="3" key="1">
    <citation type="journal article" date="2017" name="bioRxiv">
        <title>Comparative analysis of the genomes of Stylophora pistillata and Acropora digitifera provides evidence for extensive differences between species of corals.</title>
        <authorList>
            <person name="Voolstra C.R."/>
            <person name="Li Y."/>
            <person name="Liew Y.J."/>
            <person name="Baumgarten S."/>
            <person name="Zoccola D."/>
            <person name="Flot J.-F."/>
            <person name="Tambutte S."/>
            <person name="Allemand D."/>
            <person name="Aranda M."/>
        </authorList>
    </citation>
    <scope>NUCLEOTIDE SEQUENCE [LARGE SCALE GENOMIC DNA]</scope>
</reference>
<feature type="compositionally biased region" description="Basic residues" evidence="1">
    <location>
        <begin position="190"/>
        <end position="199"/>
    </location>
</feature>
<proteinExistence type="predicted"/>
<accession>A0A2B4SB40</accession>
<gene>
    <name evidence="2" type="ORF">AWC38_SpisGene8232</name>
</gene>
<sequence>MEKKLIVNPQEFQALVDFYKGKISESTLLDKAARVAAETQMLLSDPHTRAGLKEPMIKQLLMQERQLTDQLRQLPTGVGPETSEDGGEQGNLLDSVQENLIKDLIRSVKTGKEPTAAVVEKTVTPSTSKKKKRKHIITPKKLFSTPGSSATKKPVTFPFTLKSLKDLPSTPILTGKRLLPSTPLTGPKARSAHKSVPKKSRIEHVWDPWEKRGWDPVKAVQHAEYKAPKDKGKGKGKGKNNDGSVKYFPGNTNKSWKNRLNKRLDLEGEWEVGMSSISLPSESILTPYLKGLKDTDLFMKSYRTVYKKSSRQQEAITTDVTFGDIKDTHMETVFDFVKMMFQREHELILDNLTDDHSLVALPGKEQLHFDMFFNVETSSMFVSSEKVDASTFQSLLDFMIYVTFEKREDICQLFEWTRSGNYKAKTLQKPGKNLVAQMRGTEFSSTRSDPNYNLFRYGLFKRTFTGKDNIELDSIVFYLSEYNFTFINLKESTYKNGTAPRTLYLYSSLCAPVMMGDQITDLLRTFEYRPLLKGSYYYEPKHIHYIALRNQHTDEVETQLSESENNNLAQFTNDGARIVTLHFRRVK</sequence>
<evidence type="ECO:0000256" key="1">
    <source>
        <dbReference type="SAM" id="MobiDB-lite"/>
    </source>
</evidence>
<comment type="caution">
    <text evidence="2">The sequence shown here is derived from an EMBL/GenBank/DDBJ whole genome shotgun (WGS) entry which is preliminary data.</text>
</comment>
<keyword evidence="3" id="KW-1185">Reference proteome</keyword>
<feature type="region of interest" description="Disordered" evidence="1">
    <location>
        <begin position="174"/>
        <end position="199"/>
    </location>
</feature>
<evidence type="ECO:0000313" key="3">
    <source>
        <dbReference type="Proteomes" id="UP000225706"/>
    </source>
</evidence>
<feature type="compositionally biased region" description="Basic and acidic residues" evidence="1">
    <location>
        <begin position="224"/>
        <end position="233"/>
    </location>
</feature>
<feature type="region of interest" description="Disordered" evidence="1">
    <location>
        <begin position="224"/>
        <end position="250"/>
    </location>
</feature>
<protein>
    <submittedName>
        <fullName evidence="2">Uncharacterized protein</fullName>
    </submittedName>
</protein>
<dbReference type="EMBL" id="LSMT01000111">
    <property type="protein sequence ID" value="PFX27101.1"/>
    <property type="molecule type" value="Genomic_DNA"/>
</dbReference>
<dbReference type="Proteomes" id="UP000225706">
    <property type="component" value="Unassembled WGS sequence"/>
</dbReference>
<dbReference type="AlphaFoldDB" id="A0A2B4SB40"/>